<dbReference type="Proteomes" id="UP000198858">
    <property type="component" value="Chromosome I"/>
</dbReference>
<organism evidence="5 6">
    <name type="scientific">Christiangramia echinicola</name>
    <dbReference type="NCBI Taxonomy" id="279359"/>
    <lineage>
        <taxon>Bacteria</taxon>
        <taxon>Pseudomonadati</taxon>
        <taxon>Bacteroidota</taxon>
        <taxon>Flavobacteriia</taxon>
        <taxon>Flavobacteriales</taxon>
        <taxon>Flavobacteriaceae</taxon>
        <taxon>Christiangramia</taxon>
    </lineage>
</organism>
<gene>
    <name evidence="5" type="ORF">SAMN04488552_3011</name>
</gene>
<protein>
    <recommendedName>
        <fullName evidence="2">Uridine phosphorylase</fullName>
        <ecNumber evidence="1">2.4.2.3</ecNumber>
    </recommendedName>
</protein>
<dbReference type="EMBL" id="LT629745">
    <property type="protein sequence ID" value="SDS38797.1"/>
    <property type="molecule type" value="Genomic_DNA"/>
</dbReference>
<dbReference type="SUPFAM" id="SSF53167">
    <property type="entry name" value="Purine and uridine phosphorylases"/>
    <property type="match status" value="1"/>
</dbReference>
<keyword evidence="6" id="KW-1185">Reference proteome</keyword>
<dbReference type="Pfam" id="PF01048">
    <property type="entry name" value="PNP_UDP_1"/>
    <property type="match status" value="1"/>
</dbReference>
<dbReference type="EC" id="2.4.2.3" evidence="1"/>
<dbReference type="GO" id="GO:0006152">
    <property type="term" value="P:purine nucleoside catabolic process"/>
    <property type="evidence" value="ECO:0007669"/>
    <property type="project" value="TreeGrafter"/>
</dbReference>
<dbReference type="GO" id="GO:0004731">
    <property type="term" value="F:purine-nucleoside phosphorylase activity"/>
    <property type="evidence" value="ECO:0007669"/>
    <property type="project" value="TreeGrafter"/>
</dbReference>
<evidence type="ECO:0000259" key="4">
    <source>
        <dbReference type="Pfam" id="PF01048"/>
    </source>
</evidence>
<dbReference type="GO" id="GO:0005829">
    <property type="term" value="C:cytosol"/>
    <property type="evidence" value="ECO:0007669"/>
    <property type="project" value="TreeGrafter"/>
</dbReference>
<dbReference type="STRING" id="1250231.SAMN04488552_3011"/>
<name>A0A1H1RSU1_9FLAO</name>
<feature type="domain" description="Nucleoside phosphorylase" evidence="4">
    <location>
        <begin position="30"/>
        <end position="279"/>
    </location>
</feature>
<evidence type="ECO:0000256" key="1">
    <source>
        <dbReference type="ARBA" id="ARBA00011888"/>
    </source>
</evidence>
<dbReference type="PANTHER" id="PTHR43691">
    <property type="entry name" value="URIDINE PHOSPHORYLASE"/>
    <property type="match status" value="1"/>
</dbReference>
<evidence type="ECO:0000313" key="5">
    <source>
        <dbReference type="EMBL" id="SDS38797.1"/>
    </source>
</evidence>
<dbReference type="GO" id="GO:0004850">
    <property type="term" value="F:uridine phosphorylase activity"/>
    <property type="evidence" value="ECO:0007669"/>
    <property type="project" value="UniProtKB-EC"/>
</dbReference>
<proteinExistence type="predicted"/>
<dbReference type="RefSeq" id="WP_089663567.1">
    <property type="nucleotide sequence ID" value="NZ_LT629745.1"/>
</dbReference>
<evidence type="ECO:0000256" key="2">
    <source>
        <dbReference type="ARBA" id="ARBA00021980"/>
    </source>
</evidence>
<dbReference type="InterPro" id="IPR000845">
    <property type="entry name" value="Nucleoside_phosphorylase_d"/>
</dbReference>
<reference evidence="5 6" key="1">
    <citation type="submission" date="2016-10" db="EMBL/GenBank/DDBJ databases">
        <authorList>
            <person name="Varghese N."/>
            <person name="Submissions S."/>
        </authorList>
    </citation>
    <scope>NUCLEOTIDE SEQUENCE [LARGE SCALE GENOMIC DNA]</scope>
    <source>
        <strain evidence="5 6">Mar_2010_102</strain>
    </source>
</reference>
<dbReference type="AlphaFoldDB" id="A0A1H1RSU1"/>
<dbReference type="InterPro" id="IPR035994">
    <property type="entry name" value="Nucleoside_phosphorylase_sf"/>
</dbReference>
<evidence type="ECO:0000256" key="3">
    <source>
        <dbReference type="ARBA" id="ARBA00048447"/>
    </source>
</evidence>
<sequence>MSLKASELILNEDGSIYHLGLLPGDIANTVITVGDPGRVSTVSDHFDSIELKKEKREFNTHTGTYKGKRITVMSTGMGTDNIDIALTELDALVNINLKAKKIKDELSSLDIIRIGTTGSIRKEIPVDSFIISEMALGFDGLMHYYKEDSFLKKDIAAAFVEQTGWSAKKAMPYVVEGGKELIERLSSSSTIKGFTGTNVGFYGPQARILRADVPDREMNNKISDFNYKGYSITNLEMETSGIYGMAKLLGHNAVSMNLVLANRASGEFAENAKEMMVKLIKYCLEKIVA</sequence>
<dbReference type="PANTHER" id="PTHR43691:SF11">
    <property type="entry name" value="FI09636P-RELATED"/>
    <property type="match status" value="1"/>
</dbReference>
<evidence type="ECO:0000313" key="6">
    <source>
        <dbReference type="Proteomes" id="UP000198858"/>
    </source>
</evidence>
<dbReference type="CDD" id="cd00436">
    <property type="entry name" value="UP_TbUP-like"/>
    <property type="match status" value="1"/>
</dbReference>
<comment type="catalytic activity">
    <reaction evidence="3">
        <text>uridine + phosphate = alpha-D-ribose 1-phosphate + uracil</text>
        <dbReference type="Rhea" id="RHEA:24388"/>
        <dbReference type="ChEBI" id="CHEBI:16704"/>
        <dbReference type="ChEBI" id="CHEBI:17568"/>
        <dbReference type="ChEBI" id="CHEBI:43474"/>
        <dbReference type="ChEBI" id="CHEBI:57720"/>
        <dbReference type="EC" id="2.4.2.3"/>
    </reaction>
</comment>
<accession>A0A1H1RSU1</accession>
<dbReference type="Gene3D" id="3.40.50.1580">
    <property type="entry name" value="Nucleoside phosphorylase domain"/>
    <property type="match status" value="1"/>
</dbReference>